<accession>A0A371EKP7</accession>
<name>A0A371EKP7_MUCPR</name>
<feature type="region of interest" description="Disordered" evidence="1">
    <location>
        <begin position="1"/>
        <end position="41"/>
    </location>
</feature>
<feature type="compositionally biased region" description="Low complexity" evidence="1">
    <location>
        <begin position="23"/>
        <end position="32"/>
    </location>
</feature>
<evidence type="ECO:0000313" key="2">
    <source>
        <dbReference type="EMBL" id="RDX66620.1"/>
    </source>
</evidence>
<comment type="caution">
    <text evidence="2">The sequence shown here is derived from an EMBL/GenBank/DDBJ whole genome shotgun (WGS) entry which is preliminary data.</text>
</comment>
<evidence type="ECO:0000313" key="3">
    <source>
        <dbReference type="Proteomes" id="UP000257109"/>
    </source>
</evidence>
<evidence type="ECO:0008006" key="4">
    <source>
        <dbReference type="Google" id="ProtNLM"/>
    </source>
</evidence>
<dbReference type="Proteomes" id="UP000257109">
    <property type="component" value="Unassembled WGS sequence"/>
</dbReference>
<evidence type="ECO:0000256" key="1">
    <source>
        <dbReference type="SAM" id="MobiDB-lite"/>
    </source>
</evidence>
<organism evidence="2 3">
    <name type="scientific">Mucuna pruriens</name>
    <name type="common">Velvet bean</name>
    <name type="synonym">Dolichos pruriens</name>
    <dbReference type="NCBI Taxonomy" id="157652"/>
    <lineage>
        <taxon>Eukaryota</taxon>
        <taxon>Viridiplantae</taxon>
        <taxon>Streptophyta</taxon>
        <taxon>Embryophyta</taxon>
        <taxon>Tracheophyta</taxon>
        <taxon>Spermatophyta</taxon>
        <taxon>Magnoliopsida</taxon>
        <taxon>eudicotyledons</taxon>
        <taxon>Gunneridae</taxon>
        <taxon>Pentapetalae</taxon>
        <taxon>rosids</taxon>
        <taxon>fabids</taxon>
        <taxon>Fabales</taxon>
        <taxon>Fabaceae</taxon>
        <taxon>Papilionoideae</taxon>
        <taxon>50 kb inversion clade</taxon>
        <taxon>NPAAA clade</taxon>
        <taxon>indigoferoid/millettioid clade</taxon>
        <taxon>Phaseoleae</taxon>
        <taxon>Mucuna</taxon>
    </lineage>
</organism>
<dbReference type="AlphaFoldDB" id="A0A371EKP7"/>
<feature type="non-terminal residue" evidence="2">
    <location>
        <position position="1"/>
    </location>
</feature>
<dbReference type="EMBL" id="QJKJ01013359">
    <property type="protein sequence ID" value="RDX66620.1"/>
    <property type="molecule type" value="Genomic_DNA"/>
</dbReference>
<gene>
    <name evidence="2" type="ORF">CR513_54596</name>
</gene>
<keyword evidence="3" id="KW-1185">Reference proteome</keyword>
<sequence>MGGVLGPLRVKGVRNVRKEGRNSSDSGRNSRSSKSERCGVRDSCEDWETLKNMMRARLYQGTGSIEEYHKEMKMNLLRAQIRESEEVTMA</sequence>
<protein>
    <recommendedName>
        <fullName evidence="4">Retrotransposon gag domain-containing protein</fullName>
    </recommendedName>
</protein>
<dbReference type="OrthoDB" id="1934635at2759"/>
<reference evidence="2" key="1">
    <citation type="submission" date="2018-05" db="EMBL/GenBank/DDBJ databases">
        <title>Draft genome of Mucuna pruriens seed.</title>
        <authorList>
            <person name="Nnadi N.E."/>
            <person name="Vos R."/>
            <person name="Hasami M.H."/>
            <person name="Devisetty U.K."/>
            <person name="Aguiy J.C."/>
        </authorList>
    </citation>
    <scope>NUCLEOTIDE SEQUENCE [LARGE SCALE GENOMIC DNA]</scope>
    <source>
        <strain evidence="2">JCA_2017</strain>
    </source>
</reference>
<proteinExistence type="predicted"/>